<sequence length="147" mass="16528">MSGEKRKYDERQALSRARAGQMAFWILAAMVSANCLLREILGRPWATPFAEEVILILPPLIAWRVRCIWTDADAPLHDRQRRSLGLDIAKIVTSLLLGIQGIRRGLTAENGMLTEECAWLLFALGFGAILIASALRRRKDAREEAEE</sequence>
<dbReference type="AlphaFoldDB" id="A0A9D1CYZ6"/>
<evidence type="ECO:0000313" key="3">
    <source>
        <dbReference type="Proteomes" id="UP000824260"/>
    </source>
</evidence>
<keyword evidence="1" id="KW-0472">Membrane</keyword>
<keyword evidence="1" id="KW-0812">Transmembrane</keyword>
<gene>
    <name evidence="2" type="ORF">IAA52_13250</name>
</gene>
<proteinExistence type="predicted"/>
<organism evidence="2 3">
    <name type="scientific">Candidatus Pullichristensenella stercorigallinarum</name>
    <dbReference type="NCBI Taxonomy" id="2840909"/>
    <lineage>
        <taxon>Bacteria</taxon>
        <taxon>Bacillati</taxon>
        <taxon>Bacillota</taxon>
        <taxon>Clostridia</taxon>
        <taxon>Candidatus Pullichristensenella</taxon>
    </lineage>
</organism>
<evidence type="ECO:0000256" key="1">
    <source>
        <dbReference type="SAM" id="Phobius"/>
    </source>
</evidence>
<evidence type="ECO:0000313" key="2">
    <source>
        <dbReference type="EMBL" id="HIQ84050.1"/>
    </source>
</evidence>
<feature type="transmembrane region" description="Helical" evidence="1">
    <location>
        <begin position="21"/>
        <end position="41"/>
    </location>
</feature>
<protein>
    <recommendedName>
        <fullName evidence="4">Transmembrane protein</fullName>
    </recommendedName>
</protein>
<feature type="transmembrane region" description="Helical" evidence="1">
    <location>
        <begin position="118"/>
        <end position="135"/>
    </location>
</feature>
<accession>A0A9D1CYZ6</accession>
<comment type="caution">
    <text evidence="2">The sequence shown here is derived from an EMBL/GenBank/DDBJ whole genome shotgun (WGS) entry which is preliminary data.</text>
</comment>
<keyword evidence="1" id="KW-1133">Transmembrane helix</keyword>
<name>A0A9D1CYZ6_9FIRM</name>
<reference evidence="2" key="2">
    <citation type="journal article" date="2021" name="PeerJ">
        <title>Extensive microbial diversity within the chicken gut microbiome revealed by metagenomics and culture.</title>
        <authorList>
            <person name="Gilroy R."/>
            <person name="Ravi A."/>
            <person name="Getino M."/>
            <person name="Pursley I."/>
            <person name="Horton D.L."/>
            <person name="Alikhan N.F."/>
            <person name="Baker D."/>
            <person name="Gharbi K."/>
            <person name="Hall N."/>
            <person name="Watson M."/>
            <person name="Adriaenssens E.M."/>
            <person name="Foster-Nyarko E."/>
            <person name="Jarju S."/>
            <person name="Secka A."/>
            <person name="Antonio M."/>
            <person name="Oren A."/>
            <person name="Chaudhuri R.R."/>
            <person name="La Ragione R."/>
            <person name="Hildebrand F."/>
            <person name="Pallen M.J."/>
        </authorList>
    </citation>
    <scope>NUCLEOTIDE SEQUENCE</scope>
    <source>
        <strain evidence="2">ChiSjej6B24-2974</strain>
    </source>
</reference>
<dbReference type="EMBL" id="DVFZ01000122">
    <property type="protein sequence ID" value="HIQ84050.1"/>
    <property type="molecule type" value="Genomic_DNA"/>
</dbReference>
<reference evidence="2" key="1">
    <citation type="submission" date="2020-10" db="EMBL/GenBank/DDBJ databases">
        <authorList>
            <person name="Gilroy R."/>
        </authorList>
    </citation>
    <scope>NUCLEOTIDE SEQUENCE</scope>
    <source>
        <strain evidence="2">ChiSjej6B24-2974</strain>
    </source>
</reference>
<dbReference type="Proteomes" id="UP000824260">
    <property type="component" value="Unassembled WGS sequence"/>
</dbReference>
<evidence type="ECO:0008006" key="4">
    <source>
        <dbReference type="Google" id="ProtNLM"/>
    </source>
</evidence>